<dbReference type="PROSITE" id="PS50943">
    <property type="entry name" value="HTH_CROC1"/>
    <property type="match status" value="1"/>
</dbReference>
<dbReference type="PANTHER" id="PTHR46797:SF23">
    <property type="entry name" value="HTH-TYPE TRANSCRIPTIONAL REGULATOR SUTR"/>
    <property type="match status" value="1"/>
</dbReference>
<evidence type="ECO:0000313" key="5">
    <source>
        <dbReference type="EMBL" id="PIY72064.1"/>
    </source>
</evidence>
<dbReference type="GO" id="GO:0003700">
    <property type="term" value="F:DNA-binding transcription factor activity"/>
    <property type="evidence" value="ECO:0007669"/>
    <property type="project" value="TreeGrafter"/>
</dbReference>
<dbReference type="InterPro" id="IPR010982">
    <property type="entry name" value="Lambda_DNA-bd_dom_sf"/>
</dbReference>
<dbReference type="SUPFAM" id="SSF47413">
    <property type="entry name" value="lambda repressor-like DNA-binding domains"/>
    <property type="match status" value="1"/>
</dbReference>
<organism evidence="5 6">
    <name type="scientific">Candidatus Roizmanbacteria bacterium CG_4_10_14_0_8_um_filter_33_9</name>
    <dbReference type="NCBI Taxonomy" id="1974826"/>
    <lineage>
        <taxon>Bacteria</taxon>
        <taxon>Candidatus Roizmaniibacteriota</taxon>
    </lineage>
</organism>
<dbReference type="Proteomes" id="UP000229401">
    <property type="component" value="Unassembled WGS sequence"/>
</dbReference>
<evidence type="ECO:0000256" key="3">
    <source>
        <dbReference type="ARBA" id="ARBA00023163"/>
    </source>
</evidence>
<dbReference type="GO" id="GO:0005829">
    <property type="term" value="C:cytosol"/>
    <property type="evidence" value="ECO:0007669"/>
    <property type="project" value="TreeGrafter"/>
</dbReference>
<dbReference type="AlphaFoldDB" id="A0A2M7QIB1"/>
<keyword evidence="1" id="KW-0805">Transcription regulation</keyword>
<evidence type="ECO:0000256" key="2">
    <source>
        <dbReference type="ARBA" id="ARBA00023125"/>
    </source>
</evidence>
<feature type="domain" description="HTH cro/C1-type" evidence="4">
    <location>
        <begin position="49"/>
        <end position="103"/>
    </location>
</feature>
<evidence type="ECO:0000313" key="6">
    <source>
        <dbReference type="Proteomes" id="UP000229401"/>
    </source>
</evidence>
<dbReference type="PANTHER" id="PTHR46797">
    <property type="entry name" value="HTH-TYPE TRANSCRIPTIONAL REGULATOR"/>
    <property type="match status" value="1"/>
</dbReference>
<protein>
    <recommendedName>
        <fullName evidence="4">HTH cro/C1-type domain-containing protein</fullName>
    </recommendedName>
</protein>
<reference evidence="6" key="1">
    <citation type="submission" date="2017-09" db="EMBL/GenBank/DDBJ databases">
        <title>Depth-based differentiation of microbial function through sediment-hosted aquifers and enrichment of novel symbionts in the deep terrestrial subsurface.</title>
        <authorList>
            <person name="Probst A.J."/>
            <person name="Ladd B."/>
            <person name="Jarett J.K."/>
            <person name="Geller-Mcgrath D.E."/>
            <person name="Sieber C.M.K."/>
            <person name="Emerson J.B."/>
            <person name="Anantharaman K."/>
            <person name="Thomas B.C."/>
            <person name="Malmstrom R."/>
            <person name="Stieglmeier M."/>
            <person name="Klingl A."/>
            <person name="Woyke T."/>
            <person name="Ryan C.M."/>
            <person name="Banfield J.F."/>
        </authorList>
    </citation>
    <scope>NUCLEOTIDE SEQUENCE [LARGE SCALE GENOMIC DNA]</scope>
</reference>
<gene>
    <name evidence="5" type="ORF">COY87_02920</name>
</gene>
<accession>A0A2M7QIB1</accession>
<comment type="caution">
    <text evidence="5">The sequence shown here is derived from an EMBL/GenBank/DDBJ whole genome shotgun (WGS) entry which is preliminary data.</text>
</comment>
<name>A0A2M7QIB1_9BACT</name>
<sequence>MTQYRYLVSLPRGVCHFGHLSLSFGSQLCPVPSLCQKTPFLKLRLGKEITKLRKAKDISQDDLAVDCNMERSYLAEFEEGKANPSLKVLCKIAYGLKIQISQLFVNV</sequence>
<keyword evidence="3" id="KW-0804">Transcription</keyword>
<dbReference type="GO" id="GO:0003677">
    <property type="term" value="F:DNA binding"/>
    <property type="evidence" value="ECO:0007669"/>
    <property type="project" value="UniProtKB-KW"/>
</dbReference>
<evidence type="ECO:0000256" key="1">
    <source>
        <dbReference type="ARBA" id="ARBA00023015"/>
    </source>
</evidence>
<dbReference type="InterPro" id="IPR001387">
    <property type="entry name" value="Cro/C1-type_HTH"/>
</dbReference>
<dbReference type="Pfam" id="PF01381">
    <property type="entry name" value="HTH_3"/>
    <property type="match status" value="1"/>
</dbReference>
<dbReference type="CDD" id="cd00093">
    <property type="entry name" value="HTH_XRE"/>
    <property type="match status" value="1"/>
</dbReference>
<evidence type="ECO:0000259" key="4">
    <source>
        <dbReference type="PROSITE" id="PS50943"/>
    </source>
</evidence>
<dbReference type="EMBL" id="PFLI01000099">
    <property type="protein sequence ID" value="PIY72064.1"/>
    <property type="molecule type" value="Genomic_DNA"/>
</dbReference>
<proteinExistence type="predicted"/>
<dbReference type="SMART" id="SM00530">
    <property type="entry name" value="HTH_XRE"/>
    <property type="match status" value="1"/>
</dbReference>
<dbReference type="InterPro" id="IPR050807">
    <property type="entry name" value="TransReg_Diox_bact_type"/>
</dbReference>
<dbReference type="Gene3D" id="1.10.260.40">
    <property type="entry name" value="lambda repressor-like DNA-binding domains"/>
    <property type="match status" value="1"/>
</dbReference>
<keyword evidence="2" id="KW-0238">DNA-binding</keyword>